<accession>W9GU62</accession>
<dbReference type="STRING" id="1385369.N825_11610"/>
<organism evidence="1 2">
    <name type="scientific">Skermanella stibiiresistens SB22</name>
    <dbReference type="NCBI Taxonomy" id="1385369"/>
    <lineage>
        <taxon>Bacteria</taxon>
        <taxon>Pseudomonadati</taxon>
        <taxon>Pseudomonadota</taxon>
        <taxon>Alphaproteobacteria</taxon>
        <taxon>Rhodospirillales</taxon>
        <taxon>Azospirillaceae</taxon>
        <taxon>Skermanella</taxon>
    </lineage>
</organism>
<sequence length="89" mass="10689">MEFEWSEEMRLSTLEVRGIDFVDMQDLFDGRLVLTYDSPRGAEQRWITIGKIDGKFYAVVWTVRIDRIRIISARRARHGEEGRYRMLYD</sequence>
<evidence type="ECO:0000313" key="1">
    <source>
        <dbReference type="EMBL" id="EWY37324.1"/>
    </source>
</evidence>
<keyword evidence="2" id="KW-1185">Reference proteome</keyword>
<name>W9GU62_9PROT</name>
<reference evidence="1 2" key="1">
    <citation type="submission" date="2013-08" db="EMBL/GenBank/DDBJ databases">
        <title>The genome sequence of Skermanella stibiiresistens.</title>
        <authorList>
            <person name="Zhu W."/>
            <person name="Wang G."/>
        </authorList>
    </citation>
    <scope>NUCLEOTIDE SEQUENCE [LARGE SCALE GENOMIC DNA]</scope>
    <source>
        <strain evidence="1 2">SB22</strain>
    </source>
</reference>
<dbReference type="Pfam" id="PF04365">
    <property type="entry name" value="BrnT_toxin"/>
    <property type="match status" value="1"/>
</dbReference>
<evidence type="ECO:0008006" key="3">
    <source>
        <dbReference type="Google" id="ProtNLM"/>
    </source>
</evidence>
<proteinExistence type="predicted"/>
<dbReference type="Proteomes" id="UP000019486">
    <property type="component" value="Unassembled WGS sequence"/>
</dbReference>
<gene>
    <name evidence="1" type="ORF">N825_11610</name>
</gene>
<comment type="caution">
    <text evidence="1">The sequence shown here is derived from an EMBL/GenBank/DDBJ whole genome shotgun (WGS) entry which is preliminary data.</text>
</comment>
<protein>
    <recommendedName>
        <fullName evidence="3">BrnT family toxin</fullName>
    </recommendedName>
</protein>
<dbReference type="OrthoDB" id="9798158at2"/>
<dbReference type="InterPro" id="IPR007460">
    <property type="entry name" value="BrnT_toxin"/>
</dbReference>
<dbReference type="EMBL" id="AVFL01000027">
    <property type="protein sequence ID" value="EWY37324.1"/>
    <property type="molecule type" value="Genomic_DNA"/>
</dbReference>
<dbReference type="RefSeq" id="WP_037459024.1">
    <property type="nucleotide sequence ID" value="NZ_AVFL01000027.1"/>
</dbReference>
<dbReference type="AlphaFoldDB" id="W9GU62"/>
<dbReference type="InterPro" id="IPR038573">
    <property type="entry name" value="BrnT_sf"/>
</dbReference>
<evidence type="ECO:0000313" key="2">
    <source>
        <dbReference type="Proteomes" id="UP000019486"/>
    </source>
</evidence>
<dbReference type="Gene3D" id="3.10.450.530">
    <property type="entry name" value="Ribonuclease toxin, BrnT, of type II toxin-antitoxin system"/>
    <property type="match status" value="1"/>
</dbReference>